<feature type="domain" description="BESS" evidence="3">
    <location>
        <begin position="176"/>
        <end position="215"/>
    </location>
</feature>
<comment type="subcellular location">
    <subcellularLocation>
        <location evidence="1">Nucleus</location>
    </subcellularLocation>
</comment>
<keyword evidence="5" id="KW-1185">Reference proteome</keyword>
<proteinExistence type="predicted"/>
<dbReference type="Proteomes" id="UP001154078">
    <property type="component" value="Chromosome 4"/>
</dbReference>
<evidence type="ECO:0000259" key="3">
    <source>
        <dbReference type="PROSITE" id="PS51031"/>
    </source>
</evidence>
<feature type="domain" description="MADF" evidence="2">
    <location>
        <begin position="20"/>
        <end position="105"/>
    </location>
</feature>
<evidence type="ECO:0000313" key="5">
    <source>
        <dbReference type="Proteomes" id="UP001154078"/>
    </source>
</evidence>
<evidence type="ECO:0008006" key="6">
    <source>
        <dbReference type="Google" id="ProtNLM"/>
    </source>
</evidence>
<evidence type="ECO:0000256" key="1">
    <source>
        <dbReference type="PROSITE-ProRule" id="PRU00371"/>
    </source>
</evidence>
<sequence>MDKQRRKPFRKMDNCVDNNLLISLILARPPIWNINHRSYRNRNVIERCWRDISSNMGVNKYFLRKRWKNLRDHFRSELAKVQNPDEKGTKWEHFNSLLFLKDVVKQPKNTENQDKNYIDDEQYEPYLETEDDAKNDFDEPEYVQAENFKNDIDYSDYEMDPDSLADSVYKKRRFEENEDELFFKSLLPHCKRIPDHTKLLFRNKVMLLVNEFAYEDGNKSENPSSSA</sequence>
<gene>
    <name evidence="4" type="ORF">MELIAE_LOCUS6309</name>
</gene>
<protein>
    <recommendedName>
        <fullName evidence="6">Transcription factor Adf-1</fullName>
    </recommendedName>
</protein>
<dbReference type="GO" id="GO:0003677">
    <property type="term" value="F:DNA binding"/>
    <property type="evidence" value="ECO:0007669"/>
    <property type="project" value="InterPro"/>
</dbReference>
<dbReference type="PROSITE" id="PS51029">
    <property type="entry name" value="MADF"/>
    <property type="match status" value="1"/>
</dbReference>
<reference evidence="4" key="1">
    <citation type="submission" date="2021-12" db="EMBL/GenBank/DDBJ databases">
        <authorList>
            <person name="King R."/>
        </authorList>
    </citation>
    <scope>NUCLEOTIDE SEQUENCE</scope>
</reference>
<organism evidence="4 5">
    <name type="scientific">Brassicogethes aeneus</name>
    <name type="common">Rape pollen beetle</name>
    <name type="synonym">Meligethes aeneus</name>
    <dbReference type="NCBI Taxonomy" id="1431903"/>
    <lineage>
        <taxon>Eukaryota</taxon>
        <taxon>Metazoa</taxon>
        <taxon>Ecdysozoa</taxon>
        <taxon>Arthropoda</taxon>
        <taxon>Hexapoda</taxon>
        <taxon>Insecta</taxon>
        <taxon>Pterygota</taxon>
        <taxon>Neoptera</taxon>
        <taxon>Endopterygota</taxon>
        <taxon>Coleoptera</taxon>
        <taxon>Polyphaga</taxon>
        <taxon>Cucujiformia</taxon>
        <taxon>Nitidulidae</taxon>
        <taxon>Meligethinae</taxon>
        <taxon>Brassicogethes</taxon>
    </lineage>
</organism>
<dbReference type="SMART" id="SM00595">
    <property type="entry name" value="MADF"/>
    <property type="match status" value="1"/>
</dbReference>
<keyword evidence="1" id="KW-0539">Nucleus</keyword>
<dbReference type="PANTHER" id="PTHR12243:SF67">
    <property type="entry name" value="COREPRESSOR OF PANGOLIN, ISOFORM A-RELATED"/>
    <property type="match status" value="1"/>
</dbReference>
<accession>A0A9P0B3P9</accession>
<dbReference type="Pfam" id="PF02944">
    <property type="entry name" value="BESS"/>
    <property type="match status" value="1"/>
</dbReference>
<name>A0A9P0B3P9_BRAAE</name>
<evidence type="ECO:0000313" key="4">
    <source>
        <dbReference type="EMBL" id="CAH0554800.1"/>
    </source>
</evidence>
<dbReference type="PANTHER" id="PTHR12243">
    <property type="entry name" value="MADF DOMAIN TRANSCRIPTION FACTOR"/>
    <property type="match status" value="1"/>
</dbReference>
<evidence type="ECO:0000259" key="2">
    <source>
        <dbReference type="PROSITE" id="PS51029"/>
    </source>
</evidence>
<dbReference type="InterPro" id="IPR039353">
    <property type="entry name" value="TF_Adf1"/>
</dbReference>
<dbReference type="GO" id="GO:0005634">
    <property type="term" value="C:nucleus"/>
    <property type="evidence" value="ECO:0007669"/>
    <property type="project" value="UniProtKB-SubCell"/>
</dbReference>
<dbReference type="InterPro" id="IPR006578">
    <property type="entry name" value="MADF-dom"/>
</dbReference>
<dbReference type="AlphaFoldDB" id="A0A9P0B3P9"/>
<dbReference type="OrthoDB" id="5803771at2759"/>
<dbReference type="InterPro" id="IPR004210">
    <property type="entry name" value="BESS_motif"/>
</dbReference>
<dbReference type="Pfam" id="PF10545">
    <property type="entry name" value="MADF_DNA_bdg"/>
    <property type="match status" value="1"/>
</dbReference>
<dbReference type="PROSITE" id="PS51031">
    <property type="entry name" value="BESS"/>
    <property type="match status" value="1"/>
</dbReference>
<dbReference type="EMBL" id="OV121135">
    <property type="protein sequence ID" value="CAH0554800.1"/>
    <property type="molecule type" value="Genomic_DNA"/>
</dbReference>